<comment type="subcellular location">
    <subcellularLocation>
        <location evidence="2">Cytoplasm</location>
    </subcellularLocation>
    <subcellularLocation>
        <location evidence="1">Nucleus</location>
    </subcellularLocation>
</comment>
<feature type="domain" description="BZIP" evidence="5">
    <location>
        <begin position="143"/>
        <end position="206"/>
    </location>
</feature>
<dbReference type="SMART" id="SM00338">
    <property type="entry name" value="BRLZ"/>
    <property type="match status" value="1"/>
</dbReference>
<evidence type="ECO:0000256" key="1">
    <source>
        <dbReference type="ARBA" id="ARBA00004123"/>
    </source>
</evidence>
<feature type="compositionally biased region" description="Polar residues" evidence="4">
    <location>
        <begin position="27"/>
        <end position="64"/>
    </location>
</feature>
<dbReference type="EMBL" id="JAQQWL010000006">
    <property type="protein sequence ID" value="KAK8069746.1"/>
    <property type="molecule type" value="Genomic_DNA"/>
</dbReference>
<feature type="compositionally biased region" description="Basic and acidic residues" evidence="4">
    <location>
        <begin position="119"/>
        <end position="132"/>
    </location>
</feature>
<dbReference type="CDD" id="cd14688">
    <property type="entry name" value="bZIP_YAP"/>
    <property type="match status" value="1"/>
</dbReference>
<dbReference type="PANTHER" id="PTHR40621:SF6">
    <property type="entry name" value="AP-1-LIKE TRANSCRIPTION FACTOR YAP1-RELATED"/>
    <property type="match status" value="1"/>
</dbReference>
<reference evidence="6 7" key="1">
    <citation type="submission" date="2023-01" db="EMBL/GenBank/DDBJ databases">
        <title>Analysis of 21 Apiospora genomes using comparative genomics revels a genus with tremendous synthesis potential of carbohydrate active enzymes and secondary metabolites.</title>
        <authorList>
            <person name="Sorensen T."/>
        </authorList>
    </citation>
    <scope>NUCLEOTIDE SEQUENCE [LARGE SCALE GENOMIC DNA]</scope>
    <source>
        <strain evidence="6 7">CBS 135458</strain>
    </source>
</reference>
<feature type="compositionally biased region" description="Polar residues" evidence="4">
    <location>
        <begin position="334"/>
        <end position="344"/>
    </location>
</feature>
<feature type="compositionally biased region" description="Low complexity" evidence="4">
    <location>
        <begin position="345"/>
        <end position="368"/>
    </location>
</feature>
<evidence type="ECO:0000256" key="3">
    <source>
        <dbReference type="ARBA" id="ARBA00023242"/>
    </source>
</evidence>
<organism evidence="6 7">
    <name type="scientific">Apiospora phragmitis</name>
    <dbReference type="NCBI Taxonomy" id="2905665"/>
    <lineage>
        <taxon>Eukaryota</taxon>
        <taxon>Fungi</taxon>
        <taxon>Dikarya</taxon>
        <taxon>Ascomycota</taxon>
        <taxon>Pezizomycotina</taxon>
        <taxon>Sordariomycetes</taxon>
        <taxon>Xylariomycetidae</taxon>
        <taxon>Amphisphaeriales</taxon>
        <taxon>Apiosporaceae</taxon>
        <taxon>Apiospora</taxon>
    </lineage>
</organism>
<proteinExistence type="predicted"/>
<accession>A0ABR1VEU8</accession>
<dbReference type="InterPro" id="IPR023167">
    <property type="entry name" value="Yap1_redox_dom_sf"/>
</dbReference>
<evidence type="ECO:0000313" key="6">
    <source>
        <dbReference type="EMBL" id="KAK8069746.1"/>
    </source>
</evidence>
<feature type="region of interest" description="Disordered" evidence="4">
    <location>
        <begin position="258"/>
        <end position="383"/>
    </location>
</feature>
<dbReference type="SUPFAM" id="SSF57959">
    <property type="entry name" value="Leucine zipper domain"/>
    <property type="match status" value="1"/>
</dbReference>
<dbReference type="InterPro" id="IPR050936">
    <property type="entry name" value="AP-1-like"/>
</dbReference>
<evidence type="ECO:0000313" key="7">
    <source>
        <dbReference type="Proteomes" id="UP001480595"/>
    </source>
</evidence>
<name>A0ABR1VEU8_9PEZI</name>
<feature type="compositionally biased region" description="Polar residues" evidence="4">
    <location>
        <begin position="260"/>
        <end position="327"/>
    </location>
</feature>
<feature type="compositionally biased region" description="Basic and acidic residues" evidence="4">
    <location>
        <begin position="159"/>
        <end position="170"/>
    </location>
</feature>
<dbReference type="Gene3D" id="1.20.5.170">
    <property type="match status" value="1"/>
</dbReference>
<gene>
    <name evidence="6" type="ORF">PG994_006362</name>
</gene>
<dbReference type="InterPro" id="IPR046347">
    <property type="entry name" value="bZIP_sf"/>
</dbReference>
<dbReference type="PROSITE" id="PS00036">
    <property type="entry name" value="BZIP_BASIC"/>
    <property type="match status" value="1"/>
</dbReference>
<evidence type="ECO:0000256" key="4">
    <source>
        <dbReference type="SAM" id="MobiDB-lite"/>
    </source>
</evidence>
<dbReference type="RefSeq" id="XP_066717040.1">
    <property type="nucleotide sequence ID" value="XM_066857771.1"/>
</dbReference>
<dbReference type="Pfam" id="PF08601">
    <property type="entry name" value="PAP1"/>
    <property type="match status" value="2"/>
</dbReference>
<dbReference type="Gene3D" id="1.10.238.100">
    <property type="entry name" value="YAP1 redox domain. Chain B"/>
    <property type="match status" value="1"/>
</dbReference>
<dbReference type="PROSITE" id="PS50217">
    <property type="entry name" value="BZIP"/>
    <property type="match status" value="1"/>
</dbReference>
<dbReference type="SUPFAM" id="SSF111430">
    <property type="entry name" value="YAP1 redox domain"/>
    <property type="match status" value="1"/>
</dbReference>
<dbReference type="GeneID" id="92090834"/>
<dbReference type="PANTHER" id="PTHR40621">
    <property type="entry name" value="TRANSCRIPTION FACTOR KAPC-RELATED"/>
    <property type="match status" value="1"/>
</dbReference>
<dbReference type="Pfam" id="PF00170">
    <property type="entry name" value="bZIP_1"/>
    <property type="match status" value="1"/>
</dbReference>
<comment type="caution">
    <text evidence="6">The sequence shown here is derived from an EMBL/GenBank/DDBJ whole genome shotgun (WGS) entry which is preliminary data.</text>
</comment>
<evidence type="ECO:0000256" key="2">
    <source>
        <dbReference type="ARBA" id="ARBA00004496"/>
    </source>
</evidence>
<keyword evidence="3" id="KW-0539">Nucleus</keyword>
<sequence length="568" mass="61330">MASTSTQGLPHNFILTPQQQSLLYRALTSNQPANGSPPTNALSVSPTALNQNGPSKADSVQESPYQDYDYDFGSGPDSSFDFDFANVPRDSNDSSKVTSPENDSAEKRSYPDEDEGDREENGNKRRESEGKVPKKPGRKPLTNEPSSKRKAQNRAAQRAFRERKEQHLKDLETKVKELEEASATTNNENSQLRAQVEKMTMELNEYKKRVAVAPTPRLSSGTSPKHHQHEVFGAGLVNTMNDVNFQFEFPKFGLLPGPSEVTSPTTGSKAPKRTTSTSSTTANGYAGQSSPSTQDQATPSSTKSRENSTSQPKDATSKYSSNSNQSPYEVGGNASRTSLDSASYSIGGTASTSPSSSHSNGGPSSSCGTSPEPFTQSPLGFKPVDTLTTIGEEQPALAVDNGNHVGGFGSFDFSNFDWLANQNGGQFDPQLFGDYREPQDNILANTTFDDSFFNDAFDADFITPYNMAPSPKVPKKNICAEIDARKEDEDTIVTTENGKLMTCTNIWEKLQNCPKVQSGDIDLDGLCSDLQKKAKCGGTGAVVDETDFKAVMKKHLGGDESQCPGNGN</sequence>
<dbReference type="Proteomes" id="UP001480595">
    <property type="component" value="Unassembled WGS sequence"/>
</dbReference>
<protein>
    <submittedName>
        <fullName evidence="6">BZIP transcription factor</fullName>
    </submittedName>
</protein>
<dbReference type="InterPro" id="IPR013910">
    <property type="entry name" value="TF_PAP1"/>
</dbReference>
<keyword evidence="7" id="KW-1185">Reference proteome</keyword>
<dbReference type="InterPro" id="IPR004827">
    <property type="entry name" value="bZIP"/>
</dbReference>
<evidence type="ECO:0000259" key="5">
    <source>
        <dbReference type="PROSITE" id="PS50217"/>
    </source>
</evidence>
<feature type="region of interest" description="Disordered" evidence="4">
    <location>
        <begin position="27"/>
        <end position="170"/>
    </location>
</feature>